<comment type="caution">
    <text evidence="4">The sequence shown here is derived from an EMBL/GenBank/DDBJ whole genome shotgun (WGS) entry which is preliminary data.</text>
</comment>
<organism evidence="4 5">
    <name type="scientific">Alkalithermobacter paradoxus</name>
    <dbReference type="NCBI Taxonomy" id="29349"/>
    <lineage>
        <taxon>Bacteria</taxon>
        <taxon>Bacillati</taxon>
        <taxon>Bacillota</taxon>
        <taxon>Clostridia</taxon>
        <taxon>Peptostreptococcales</taxon>
        <taxon>Tepidibacteraceae</taxon>
        <taxon>Alkalithermobacter</taxon>
    </lineage>
</organism>
<proteinExistence type="predicted"/>
<evidence type="ECO:0000259" key="3">
    <source>
        <dbReference type="Pfam" id="PF20769"/>
    </source>
</evidence>
<dbReference type="InterPro" id="IPR048402">
    <property type="entry name" value="YpeB_N"/>
</dbReference>
<dbReference type="Pfam" id="PF14620">
    <property type="entry name" value="YPEB_PepSY1-2"/>
    <property type="match status" value="1"/>
</dbReference>
<keyword evidence="1" id="KW-0472">Membrane</keyword>
<feature type="domain" description="Sporulation protein YpeB N-terminal" evidence="3">
    <location>
        <begin position="28"/>
        <end position="159"/>
    </location>
</feature>
<evidence type="ECO:0000259" key="2">
    <source>
        <dbReference type="Pfam" id="PF14620"/>
    </source>
</evidence>
<evidence type="ECO:0000256" key="1">
    <source>
        <dbReference type="SAM" id="Phobius"/>
    </source>
</evidence>
<dbReference type="RefSeq" id="WP_079413493.1">
    <property type="nucleotide sequence ID" value="NZ_MZGW01000011.1"/>
</dbReference>
<dbReference type="NCBIfam" id="TIGR02889">
    <property type="entry name" value="spore_YpeB"/>
    <property type="match status" value="1"/>
</dbReference>
<protein>
    <submittedName>
        <fullName evidence="4">Sporulation protein YpeB</fullName>
    </submittedName>
</protein>
<keyword evidence="5" id="KW-1185">Reference proteome</keyword>
<keyword evidence="1" id="KW-0812">Transmembrane</keyword>
<accession>A0A1V4I4L0</accession>
<name>A0A1V4I4L0_9FIRM</name>
<evidence type="ECO:0000313" key="4">
    <source>
        <dbReference type="EMBL" id="OPJ54810.1"/>
    </source>
</evidence>
<gene>
    <name evidence="4" type="primary">ypeB</name>
    <name evidence="4" type="ORF">CLOTH_19290</name>
</gene>
<dbReference type="STRING" id="29349.CLOTH_19290"/>
<keyword evidence="1" id="KW-1133">Transmembrane helix</keyword>
<dbReference type="Pfam" id="PF20769">
    <property type="entry name" value="YPEB_N"/>
    <property type="match status" value="1"/>
</dbReference>
<sequence>MSAKTRFNIILGILIVSLLWGINEYSQKIEYRTQLDNQYQRMFFDLVGHVENIQADLAKINVSTSTRQNVMLLTSTTGQCYWAQEKMSQLPFEHMTLSKTEKFLNQVGDYATALAKNAIDNKALSDEERQKLYKLQTHAEELGVELQELAQNVSSGKISPFEVAKKAKRGIKKVNNDMIATTAARIEERMQEYPELIYDGPFSEHIGKIKPRLEGETVDKDKAKSLALEFLKEKNISDLVYSGKIKNTSIPGYVFTKGTVSITITEKAGKVELMIDSREIKEPKLSRQEGLKKAKEFLEKKGYKNMTPTYALTVGGETTINFAYKQGNVTVYPDLIKVKVALDNGEIVGFESRGYLTSHYKRNIEKPKISKEEGAKSIIEGSKITKTKLVIIPTEGKSERLCYEYQVQYEGKDFLIYVDANTGKQMKILELIRNKNGTLTI</sequence>
<dbReference type="GO" id="GO:0009847">
    <property type="term" value="P:spore germination"/>
    <property type="evidence" value="ECO:0007669"/>
    <property type="project" value="InterPro"/>
</dbReference>
<reference evidence="4 5" key="1">
    <citation type="submission" date="2017-03" db="EMBL/GenBank/DDBJ databases">
        <title>Genome sequence of Clostridium thermoalcaliphilum DSM 7309.</title>
        <authorList>
            <person name="Poehlein A."/>
            <person name="Daniel R."/>
        </authorList>
    </citation>
    <scope>NUCLEOTIDE SEQUENCE [LARGE SCALE GENOMIC DNA]</scope>
    <source>
        <strain evidence="4 5">DSM 7309</strain>
    </source>
</reference>
<evidence type="ECO:0000313" key="5">
    <source>
        <dbReference type="Proteomes" id="UP000190140"/>
    </source>
</evidence>
<dbReference type="InterPro" id="IPR014239">
    <property type="entry name" value="YpeB_PepSY1-2"/>
</dbReference>
<dbReference type="Proteomes" id="UP000190140">
    <property type="component" value="Unassembled WGS sequence"/>
</dbReference>
<dbReference type="OrthoDB" id="2372097at2"/>
<dbReference type="EMBL" id="MZGW01000011">
    <property type="protein sequence ID" value="OPJ54810.1"/>
    <property type="molecule type" value="Genomic_DNA"/>
</dbReference>
<feature type="domain" description="Sporulation protein YpeB PepSY1 and PepSY2" evidence="2">
    <location>
        <begin position="184"/>
        <end position="364"/>
    </location>
</feature>
<dbReference type="AlphaFoldDB" id="A0A1V4I4L0"/>
<feature type="transmembrane region" description="Helical" evidence="1">
    <location>
        <begin position="7"/>
        <end position="23"/>
    </location>
</feature>